<dbReference type="GO" id="GO:0006283">
    <property type="term" value="P:transcription-coupled nucleotide-excision repair"/>
    <property type="evidence" value="ECO:0007669"/>
    <property type="project" value="TreeGrafter"/>
</dbReference>
<dbReference type="GO" id="GO:0005634">
    <property type="term" value="C:nucleus"/>
    <property type="evidence" value="ECO:0007669"/>
    <property type="project" value="UniProtKB-SubCell"/>
</dbReference>
<evidence type="ECO:0000256" key="4">
    <source>
        <dbReference type="ARBA" id="ARBA00022771"/>
    </source>
</evidence>
<keyword evidence="3" id="KW-0677">Repeat</keyword>
<evidence type="ECO:0000313" key="11">
    <source>
        <dbReference type="EMBL" id="KAF9608211.1"/>
    </source>
</evidence>
<dbReference type="Pfam" id="PF09740">
    <property type="entry name" value="DUF2043"/>
    <property type="match status" value="1"/>
</dbReference>
<evidence type="ECO:0000256" key="8">
    <source>
        <dbReference type="PROSITE-ProRule" id="PRU00042"/>
    </source>
</evidence>
<organism evidence="11 12">
    <name type="scientific">Coptis chinensis</name>
    <dbReference type="NCBI Taxonomy" id="261450"/>
    <lineage>
        <taxon>Eukaryota</taxon>
        <taxon>Viridiplantae</taxon>
        <taxon>Streptophyta</taxon>
        <taxon>Embryophyta</taxon>
        <taxon>Tracheophyta</taxon>
        <taxon>Spermatophyta</taxon>
        <taxon>Magnoliopsida</taxon>
        <taxon>Ranunculales</taxon>
        <taxon>Ranunculaceae</taxon>
        <taxon>Coptidoideae</taxon>
        <taxon>Coptis</taxon>
    </lineage>
</organism>
<feature type="domain" description="C2H2-type" evidence="10">
    <location>
        <begin position="49"/>
        <end position="72"/>
    </location>
</feature>
<evidence type="ECO:0000256" key="5">
    <source>
        <dbReference type="ARBA" id="ARBA00022833"/>
    </source>
</evidence>
<sequence length="404" mass="46654">MDSTKLRRHICSHTGEKPYVCPNEGCGKAFALEFNLKIHSRTHLKENYYFCPECDKRYAYEYKLKSHILARHDRYAKKGPKMKTKPEAFPYPCPYKGCDKAYVYEYKLTLHLRRHHPLHLTRLDSDIDNGTSIANEKKNRTSVNTTKSNDSKRLDGEGVWSGFTSVKRSLMAEAPVMPWGAKWDVLANQRGLELEGHWGRVDYDAVIPAEKISELKYQASLYKEDPVEVRPCLAPLKVSGLCQRRDMRVCPFHGPIIPRDSKVNLIDQPQLTNTKILDLEKVVEKLTKQVVKNVRERDRDETKRKSDKNTSKRAKLAKLREHNESVLREAAITSTSYSKTLGATTESALFLKEKKRTLASMLRKKETPKDRIVKRVLNRHASNAARQCLMGEDTKYREAYPSEW</sequence>
<dbReference type="PANTHER" id="PTHR28670">
    <property type="entry name" value="UV-STIMULATED SCAFFOLD PROTEIN A"/>
    <property type="match status" value="1"/>
</dbReference>
<dbReference type="PROSITE" id="PS00028">
    <property type="entry name" value="ZINC_FINGER_C2H2_1"/>
    <property type="match status" value="2"/>
</dbReference>
<keyword evidence="5" id="KW-0862">Zinc</keyword>
<keyword evidence="2" id="KW-0479">Metal-binding</keyword>
<evidence type="ECO:0000256" key="1">
    <source>
        <dbReference type="ARBA" id="ARBA00004123"/>
    </source>
</evidence>
<evidence type="ECO:0000256" key="6">
    <source>
        <dbReference type="ARBA" id="ARBA00023125"/>
    </source>
</evidence>
<evidence type="ECO:0000259" key="10">
    <source>
        <dbReference type="PROSITE" id="PS50157"/>
    </source>
</evidence>
<dbReference type="SUPFAM" id="SSF57667">
    <property type="entry name" value="beta-beta-alpha zinc fingers"/>
    <property type="match status" value="2"/>
</dbReference>
<dbReference type="PANTHER" id="PTHR28670:SF1">
    <property type="entry name" value="UV-STIMULATED SCAFFOLD PROTEIN A"/>
    <property type="match status" value="1"/>
</dbReference>
<dbReference type="Proteomes" id="UP000631114">
    <property type="component" value="Unassembled WGS sequence"/>
</dbReference>
<dbReference type="FunFam" id="3.30.160.60:FF:000104">
    <property type="entry name" value="Transcriptional repressor protein YY1"/>
    <property type="match status" value="1"/>
</dbReference>
<dbReference type="SMART" id="SM00355">
    <property type="entry name" value="ZnF_C2H2"/>
    <property type="match status" value="3"/>
</dbReference>
<dbReference type="GO" id="GO:0005694">
    <property type="term" value="C:chromosome"/>
    <property type="evidence" value="ECO:0007669"/>
    <property type="project" value="TreeGrafter"/>
</dbReference>
<dbReference type="EMBL" id="JADFTS010000004">
    <property type="protein sequence ID" value="KAF9608211.1"/>
    <property type="molecule type" value="Genomic_DNA"/>
</dbReference>
<dbReference type="GO" id="GO:0008270">
    <property type="term" value="F:zinc ion binding"/>
    <property type="evidence" value="ECO:0007669"/>
    <property type="project" value="UniProtKB-KW"/>
</dbReference>
<feature type="compositionally biased region" description="Basic and acidic residues" evidence="9">
    <location>
        <begin position="294"/>
        <end position="310"/>
    </location>
</feature>
<feature type="region of interest" description="Disordered" evidence="9">
    <location>
        <begin position="294"/>
        <end position="315"/>
    </location>
</feature>
<evidence type="ECO:0000256" key="9">
    <source>
        <dbReference type="SAM" id="MobiDB-lite"/>
    </source>
</evidence>
<keyword evidence="7" id="KW-0539">Nucleus</keyword>
<evidence type="ECO:0000313" key="12">
    <source>
        <dbReference type="Proteomes" id="UP000631114"/>
    </source>
</evidence>
<protein>
    <recommendedName>
        <fullName evidence="10">C2H2-type domain-containing protein</fullName>
    </recommendedName>
</protein>
<reference evidence="11 12" key="1">
    <citation type="submission" date="2020-10" db="EMBL/GenBank/DDBJ databases">
        <title>The Coptis chinensis genome and diversification of protoberbering-type alkaloids.</title>
        <authorList>
            <person name="Wang B."/>
            <person name="Shu S."/>
            <person name="Song C."/>
            <person name="Liu Y."/>
        </authorList>
    </citation>
    <scope>NUCLEOTIDE SEQUENCE [LARGE SCALE GENOMIC DNA]</scope>
    <source>
        <strain evidence="11">HL-2020</strain>
        <tissue evidence="11">Leaf</tissue>
    </source>
</reference>
<feature type="domain" description="C2H2-type" evidence="10">
    <location>
        <begin position="91"/>
        <end position="115"/>
    </location>
</feature>
<dbReference type="GO" id="GO:0003677">
    <property type="term" value="F:DNA binding"/>
    <property type="evidence" value="ECO:0007669"/>
    <property type="project" value="UniProtKB-KW"/>
</dbReference>
<dbReference type="InterPro" id="IPR013087">
    <property type="entry name" value="Znf_C2H2_type"/>
</dbReference>
<dbReference type="AlphaFoldDB" id="A0A835I0I1"/>
<keyword evidence="12" id="KW-1185">Reference proteome</keyword>
<keyword evidence="4 8" id="KW-0863">Zinc-finger</keyword>
<dbReference type="GO" id="GO:0009411">
    <property type="term" value="P:response to UV"/>
    <property type="evidence" value="ECO:0007669"/>
    <property type="project" value="InterPro"/>
</dbReference>
<evidence type="ECO:0000256" key="2">
    <source>
        <dbReference type="ARBA" id="ARBA00022723"/>
    </source>
</evidence>
<dbReference type="InterPro" id="IPR036236">
    <property type="entry name" value="Znf_C2H2_sf"/>
</dbReference>
<dbReference type="InterPro" id="IPR049431">
    <property type="entry name" value="UVSSA_C"/>
</dbReference>
<dbReference type="Pfam" id="PF00096">
    <property type="entry name" value="zf-C2H2"/>
    <property type="match status" value="3"/>
</dbReference>
<comment type="subcellular location">
    <subcellularLocation>
        <location evidence="1">Nucleus</location>
    </subcellularLocation>
</comment>
<dbReference type="PROSITE" id="PS50157">
    <property type="entry name" value="ZINC_FINGER_C2H2_2"/>
    <property type="match status" value="3"/>
</dbReference>
<dbReference type="OrthoDB" id="5594015at2759"/>
<evidence type="ECO:0000256" key="3">
    <source>
        <dbReference type="ARBA" id="ARBA00022737"/>
    </source>
</evidence>
<dbReference type="InterPro" id="IPR018610">
    <property type="entry name" value="UVSSA"/>
</dbReference>
<keyword evidence="6" id="KW-0238">DNA-binding</keyword>
<name>A0A835I0I1_9MAGN</name>
<feature type="domain" description="C2H2-type" evidence="10">
    <location>
        <begin position="19"/>
        <end position="48"/>
    </location>
</feature>
<accession>A0A835I0I1</accession>
<proteinExistence type="predicted"/>
<dbReference type="Gene3D" id="3.30.160.60">
    <property type="entry name" value="Classic Zinc Finger"/>
    <property type="match status" value="3"/>
</dbReference>
<gene>
    <name evidence="11" type="ORF">IFM89_007833</name>
</gene>
<evidence type="ECO:0000256" key="7">
    <source>
        <dbReference type="ARBA" id="ARBA00023242"/>
    </source>
</evidence>
<dbReference type="GO" id="GO:0000993">
    <property type="term" value="F:RNA polymerase II complex binding"/>
    <property type="evidence" value="ECO:0007669"/>
    <property type="project" value="TreeGrafter"/>
</dbReference>
<comment type="caution">
    <text evidence="11">The sequence shown here is derived from an EMBL/GenBank/DDBJ whole genome shotgun (WGS) entry which is preliminary data.</text>
</comment>